<reference evidence="2" key="2">
    <citation type="submission" date="2023-01" db="EMBL/GenBank/DDBJ databases">
        <authorList>
            <person name="Sun Q."/>
            <person name="Evtushenko L."/>
        </authorList>
    </citation>
    <scope>NUCLEOTIDE SEQUENCE</scope>
    <source>
        <strain evidence="2">VKM Ac-2007</strain>
    </source>
</reference>
<dbReference type="EMBL" id="BSEV01000015">
    <property type="protein sequence ID" value="GLK12298.1"/>
    <property type="molecule type" value="Genomic_DNA"/>
</dbReference>
<dbReference type="AlphaFoldDB" id="A0A9W6MFW0"/>
<feature type="compositionally biased region" description="Basic and acidic residues" evidence="1">
    <location>
        <begin position="31"/>
        <end position="43"/>
    </location>
</feature>
<protein>
    <submittedName>
        <fullName evidence="2">Uncharacterized protein</fullName>
    </submittedName>
</protein>
<evidence type="ECO:0000313" key="3">
    <source>
        <dbReference type="Proteomes" id="UP001143474"/>
    </source>
</evidence>
<keyword evidence="3" id="KW-1185">Reference proteome</keyword>
<gene>
    <name evidence="2" type="ORF">GCM10017600_57070</name>
</gene>
<name>A0A9W6MFW0_9ACTN</name>
<organism evidence="2 3">
    <name type="scientific">Streptosporangium carneum</name>
    <dbReference type="NCBI Taxonomy" id="47481"/>
    <lineage>
        <taxon>Bacteria</taxon>
        <taxon>Bacillati</taxon>
        <taxon>Actinomycetota</taxon>
        <taxon>Actinomycetes</taxon>
        <taxon>Streptosporangiales</taxon>
        <taxon>Streptosporangiaceae</taxon>
        <taxon>Streptosporangium</taxon>
    </lineage>
</organism>
<proteinExistence type="predicted"/>
<reference evidence="2" key="1">
    <citation type="journal article" date="2014" name="Int. J. Syst. Evol. Microbiol.">
        <title>Complete genome sequence of Corynebacterium casei LMG S-19264T (=DSM 44701T), isolated from a smear-ripened cheese.</title>
        <authorList>
            <consortium name="US DOE Joint Genome Institute (JGI-PGF)"/>
            <person name="Walter F."/>
            <person name="Albersmeier A."/>
            <person name="Kalinowski J."/>
            <person name="Ruckert C."/>
        </authorList>
    </citation>
    <scope>NUCLEOTIDE SEQUENCE</scope>
    <source>
        <strain evidence="2">VKM Ac-2007</strain>
    </source>
</reference>
<comment type="caution">
    <text evidence="2">The sequence shown here is derived from an EMBL/GenBank/DDBJ whole genome shotgun (WGS) entry which is preliminary data.</text>
</comment>
<accession>A0A9W6MFW0</accession>
<evidence type="ECO:0000313" key="2">
    <source>
        <dbReference type="EMBL" id="GLK12298.1"/>
    </source>
</evidence>
<sequence>MALRSPSFMARERDRISVLTVTLPSTCAMEPARERTGRVRERAGPVPRPAGAPPHRDTSSKDRR</sequence>
<dbReference type="Proteomes" id="UP001143474">
    <property type="component" value="Unassembled WGS sequence"/>
</dbReference>
<feature type="compositionally biased region" description="Basic and acidic residues" evidence="1">
    <location>
        <begin position="54"/>
        <end position="64"/>
    </location>
</feature>
<feature type="region of interest" description="Disordered" evidence="1">
    <location>
        <begin position="28"/>
        <end position="64"/>
    </location>
</feature>
<evidence type="ECO:0000256" key="1">
    <source>
        <dbReference type="SAM" id="MobiDB-lite"/>
    </source>
</evidence>